<accession>A0A9W6Y843</accession>
<protein>
    <submittedName>
        <fullName evidence="2">Unnamed protein product</fullName>
    </submittedName>
</protein>
<comment type="caution">
    <text evidence="2">The sequence shown here is derived from an EMBL/GenBank/DDBJ whole genome shotgun (WGS) entry which is preliminary data.</text>
</comment>
<keyword evidence="3" id="KW-1185">Reference proteome</keyword>
<name>A0A9W6Y843_9STRA</name>
<proteinExistence type="predicted"/>
<dbReference type="EMBL" id="BSXT01004773">
    <property type="protein sequence ID" value="GMF58908.1"/>
    <property type="molecule type" value="Genomic_DNA"/>
</dbReference>
<reference evidence="2" key="1">
    <citation type="submission" date="2023-04" db="EMBL/GenBank/DDBJ databases">
        <title>Phytophthora fragariaefolia NBRC 109709.</title>
        <authorList>
            <person name="Ichikawa N."/>
            <person name="Sato H."/>
            <person name="Tonouchi N."/>
        </authorList>
    </citation>
    <scope>NUCLEOTIDE SEQUENCE</scope>
    <source>
        <strain evidence="2">NBRC 109709</strain>
    </source>
</reference>
<sequence length="170" mass="19274">MGEIAKIKNIKKANSPSRPAVKPILRARWSSVHHSIRLVTTPLILQFRGRVLKFVTWCDWLFERLMCRYVGLKDTEDSKKAERTESRNKKAKADRIGGADIRDAAVSVERPHKKKSSASKRLDPLAFLKALKDDMKSGREEENRRRENNEAQIHGGAKQRGNDASSVEGV</sequence>
<evidence type="ECO:0000313" key="2">
    <source>
        <dbReference type="EMBL" id="GMF58908.1"/>
    </source>
</evidence>
<gene>
    <name evidence="2" type="ORF">Pfra01_002541100</name>
</gene>
<dbReference type="Proteomes" id="UP001165121">
    <property type="component" value="Unassembled WGS sequence"/>
</dbReference>
<dbReference type="AlphaFoldDB" id="A0A9W6Y843"/>
<feature type="compositionally biased region" description="Basic and acidic residues" evidence="1">
    <location>
        <begin position="76"/>
        <end position="103"/>
    </location>
</feature>
<organism evidence="2 3">
    <name type="scientific">Phytophthora fragariaefolia</name>
    <dbReference type="NCBI Taxonomy" id="1490495"/>
    <lineage>
        <taxon>Eukaryota</taxon>
        <taxon>Sar</taxon>
        <taxon>Stramenopiles</taxon>
        <taxon>Oomycota</taxon>
        <taxon>Peronosporomycetes</taxon>
        <taxon>Peronosporales</taxon>
        <taxon>Peronosporaceae</taxon>
        <taxon>Phytophthora</taxon>
    </lineage>
</organism>
<evidence type="ECO:0000256" key="1">
    <source>
        <dbReference type="SAM" id="MobiDB-lite"/>
    </source>
</evidence>
<evidence type="ECO:0000313" key="3">
    <source>
        <dbReference type="Proteomes" id="UP001165121"/>
    </source>
</evidence>
<feature type="compositionally biased region" description="Basic and acidic residues" evidence="1">
    <location>
        <begin position="130"/>
        <end position="149"/>
    </location>
</feature>
<feature type="region of interest" description="Disordered" evidence="1">
    <location>
        <begin position="76"/>
        <end position="170"/>
    </location>
</feature>